<evidence type="ECO:0000313" key="1">
    <source>
        <dbReference type="EMBL" id="CAB4168918.1"/>
    </source>
</evidence>
<protein>
    <submittedName>
        <fullName evidence="2">Uncharacterized protein</fullName>
    </submittedName>
</protein>
<evidence type="ECO:0000313" key="2">
    <source>
        <dbReference type="EMBL" id="CAB5226804.1"/>
    </source>
</evidence>
<gene>
    <name evidence="2" type="ORF">UFOVP1516_30</name>
    <name evidence="1" type="ORF">UFOVP887_14</name>
</gene>
<dbReference type="EMBL" id="LR798364">
    <property type="protein sequence ID" value="CAB5226804.1"/>
    <property type="molecule type" value="Genomic_DNA"/>
</dbReference>
<proteinExistence type="predicted"/>
<reference evidence="2" key="1">
    <citation type="submission" date="2020-05" db="EMBL/GenBank/DDBJ databases">
        <authorList>
            <person name="Chiriac C."/>
            <person name="Salcher M."/>
            <person name="Ghai R."/>
            <person name="Kavagutti S V."/>
        </authorList>
    </citation>
    <scope>NUCLEOTIDE SEQUENCE</scope>
</reference>
<accession>A0A6J7XFZ7</accession>
<organism evidence="2">
    <name type="scientific">uncultured Caudovirales phage</name>
    <dbReference type="NCBI Taxonomy" id="2100421"/>
    <lineage>
        <taxon>Viruses</taxon>
        <taxon>Duplodnaviria</taxon>
        <taxon>Heunggongvirae</taxon>
        <taxon>Uroviricota</taxon>
        <taxon>Caudoviricetes</taxon>
        <taxon>Peduoviridae</taxon>
        <taxon>Maltschvirus</taxon>
        <taxon>Maltschvirus maltsch</taxon>
    </lineage>
</organism>
<dbReference type="EMBL" id="LR796837">
    <property type="protein sequence ID" value="CAB4168918.1"/>
    <property type="molecule type" value="Genomic_DNA"/>
</dbReference>
<sequence>MKYKEYLLKLVALSHTEKMKLEELRLFYYANLVADLEELDPTIPQLKERLTELGVPFCQQH</sequence>
<name>A0A6J7XFZ7_9CAUD</name>